<dbReference type="RefSeq" id="XP_060322649.1">
    <property type="nucleotide sequence ID" value="XM_060478598.1"/>
</dbReference>
<feature type="region of interest" description="Disordered" evidence="1">
    <location>
        <begin position="708"/>
        <end position="729"/>
    </location>
</feature>
<proteinExistence type="predicted"/>
<name>A0AA39J8E3_ARMTA</name>
<accession>A0AA39J8E3</accession>
<reference evidence="2" key="1">
    <citation type="submission" date="2023-06" db="EMBL/GenBank/DDBJ databases">
        <authorList>
            <consortium name="Lawrence Berkeley National Laboratory"/>
            <person name="Ahrendt S."/>
            <person name="Sahu N."/>
            <person name="Indic B."/>
            <person name="Wong-Bajracharya J."/>
            <person name="Merenyi Z."/>
            <person name="Ke H.-M."/>
            <person name="Monk M."/>
            <person name="Kocsube S."/>
            <person name="Drula E."/>
            <person name="Lipzen A."/>
            <person name="Balint B."/>
            <person name="Henrissat B."/>
            <person name="Andreopoulos B."/>
            <person name="Martin F.M."/>
            <person name="Harder C.B."/>
            <person name="Rigling D."/>
            <person name="Ford K.L."/>
            <person name="Foster G.D."/>
            <person name="Pangilinan J."/>
            <person name="Papanicolaou A."/>
            <person name="Barry K."/>
            <person name="LaButti K."/>
            <person name="Viragh M."/>
            <person name="Koriabine M."/>
            <person name="Yan M."/>
            <person name="Riley R."/>
            <person name="Champramary S."/>
            <person name="Plett K.L."/>
            <person name="Tsai I.J."/>
            <person name="Slot J."/>
            <person name="Sipos G."/>
            <person name="Plett J."/>
            <person name="Nagy L.G."/>
            <person name="Grigoriev I.V."/>
        </authorList>
    </citation>
    <scope>NUCLEOTIDE SEQUENCE</scope>
    <source>
        <strain evidence="2">CCBAS 213</strain>
    </source>
</reference>
<gene>
    <name evidence="2" type="ORF">EV420DRAFT_1651877</name>
</gene>
<dbReference type="Proteomes" id="UP001175211">
    <property type="component" value="Unassembled WGS sequence"/>
</dbReference>
<dbReference type="AlphaFoldDB" id="A0AA39J8E3"/>
<protein>
    <submittedName>
        <fullName evidence="2">Uncharacterized protein</fullName>
    </submittedName>
</protein>
<keyword evidence="3" id="KW-1185">Reference proteome</keyword>
<comment type="caution">
    <text evidence="2">The sequence shown here is derived from an EMBL/GenBank/DDBJ whole genome shotgun (WGS) entry which is preliminary data.</text>
</comment>
<organism evidence="2 3">
    <name type="scientific">Armillaria tabescens</name>
    <name type="common">Ringless honey mushroom</name>
    <name type="synonym">Agaricus tabescens</name>
    <dbReference type="NCBI Taxonomy" id="1929756"/>
    <lineage>
        <taxon>Eukaryota</taxon>
        <taxon>Fungi</taxon>
        <taxon>Dikarya</taxon>
        <taxon>Basidiomycota</taxon>
        <taxon>Agaricomycotina</taxon>
        <taxon>Agaricomycetes</taxon>
        <taxon>Agaricomycetidae</taxon>
        <taxon>Agaricales</taxon>
        <taxon>Marasmiineae</taxon>
        <taxon>Physalacriaceae</taxon>
        <taxon>Desarmillaria</taxon>
    </lineage>
</organism>
<evidence type="ECO:0000313" key="3">
    <source>
        <dbReference type="Proteomes" id="UP001175211"/>
    </source>
</evidence>
<evidence type="ECO:0000256" key="1">
    <source>
        <dbReference type="SAM" id="MobiDB-lite"/>
    </source>
</evidence>
<evidence type="ECO:0000313" key="2">
    <source>
        <dbReference type="EMBL" id="KAK0437609.1"/>
    </source>
</evidence>
<sequence>MLPIAGSFVKGLAAVAVVFLDNLERLAKNKEDIQVLARDITDVVIIVRDAGIKISAEPRSIEDVADLRNACSEFQNNHGLWKDIKRLLTSRDIKETINGHRQVMEGARSNLLLSLTLKSNVSLSHITHGVTALQSSQTDLMAVTCDIKRDVSHIGAHGRDTLPNGKFHHMMYGDIQCRENWSKKSLIGQIEQGPIHMGEILKYVADVSTSNRVMVVKEYSGSAGLLQWKTDFDLHSKAPRHPNFRQLYGVVKSQDWPCLVFHGADDEIPYCQYPKLFDKRIQPLAKSALYHNRCSLLKFLISCWGNESTARCSPDGRLIFDDLEELSWATTWDKIYVNDFENILGPVPPAVQWSLNLLMLRRQEPSVQKEYLVTYFRVMSVGTPWSMIPDVDIDIPNSTLIGTIVISDPLEHRHFAVDCLGDEIPPVKLSIQSYAMGELLELPNGLWRFIRPQSAINESESFLHSIFPESLDFLGLGFTCSMELTSDARSQHLCSWFSQGPRILAKISETLNADRHPELVVSQFSKRRFQIRVLRSDSEVDSDSPPPDIPYIFIDLPFMRQNGKSHSITLPDIYLSMDPQGARPGPDCTWKNFYKLEIVDMGDSGLFVSRVNLKMGCFLQERCGFRTTSIDAAIFLNQRELTFQMINDEAIRNALSNGVDISVCDDQEDFPVRWEELKEYSALLKCYDGIELLPEDRDTPGNEIAQIPEDELNMKSYSGAHNAGAQQKY</sequence>
<dbReference type="InterPro" id="IPR011009">
    <property type="entry name" value="Kinase-like_dom_sf"/>
</dbReference>
<dbReference type="SUPFAM" id="SSF56112">
    <property type="entry name" value="Protein kinase-like (PK-like)"/>
    <property type="match status" value="1"/>
</dbReference>
<dbReference type="GeneID" id="85362146"/>
<dbReference type="EMBL" id="JAUEPS010000107">
    <property type="protein sequence ID" value="KAK0437609.1"/>
    <property type="molecule type" value="Genomic_DNA"/>
</dbReference>